<organism evidence="1 2">
    <name type="scientific">Nocardia halotolerans</name>
    <dbReference type="NCBI Taxonomy" id="1755878"/>
    <lineage>
        <taxon>Bacteria</taxon>
        <taxon>Bacillati</taxon>
        <taxon>Actinomycetota</taxon>
        <taxon>Actinomycetes</taxon>
        <taxon>Mycobacteriales</taxon>
        <taxon>Nocardiaceae</taxon>
        <taxon>Nocardia</taxon>
    </lineage>
</organism>
<evidence type="ECO:0000313" key="2">
    <source>
        <dbReference type="Proteomes" id="UP001595844"/>
    </source>
</evidence>
<dbReference type="RefSeq" id="WP_378563133.1">
    <property type="nucleotide sequence ID" value="NZ_JBHSDL010000014.1"/>
</dbReference>
<gene>
    <name evidence="1" type="ORF">ACFO5K_17110</name>
</gene>
<sequence length="165" mass="18187">MRKKTGPAANRADTPDESLQSVAANAALLLEEAMGATNHVLSIELAPVVALDGELLIRRTPLPDRILRVVADPVRGTEVIQPVSRWPAHFRSTVRRMRPPWGPCVHDAVLDALIDDFVRDVENLLGTIRFAARVDTQPEDCANIRDDFVLISRTHAARLSLSVND</sequence>
<reference evidence="2" key="1">
    <citation type="journal article" date="2019" name="Int. J. Syst. Evol. Microbiol.">
        <title>The Global Catalogue of Microorganisms (GCM) 10K type strain sequencing project: providing services to taxonomists for standard genome sequencing and annotation.</title>
        <authorList>
            <consortium name="The Broad Institute Genomics Platform"/>
            <consortium name="The Broad Institute Genome Sequencing Center for Infectious Disease"/>
            <person name="Wu L."/>
            <person name="Ma J."/>
        </authorList>
    </citation>
    <scope>NUCLEOTIDE SEQUENCE [LARGE SCALE GENOMIC DNA]</scope>
    <source>
        <strain evidence="2">IBRC-M 10490</strain>
    </source>
</reference>
<accession>A0ABV8VM12</accession>
<keyword evidence="2" id="KW-1185">Reference proteome</keyword>
<dbReference type="Proteomes" id="UP001595844">
    <property type="component" value="Unassembled WGS sequence"/>
</dbReference>
<comment type="caution">
    <text evidence="1">The sequence shown here is derived from an EMBL/GenBank/DDBJ whole genome shotgun (WGS) entry which is preliminary data.</text>
</comment>
<protein>
    <submittedName>
        <fullName evidence="1">Uncharacterized protein</fullName>
    </submittedName>
</protein>
<dbReference type="EMBL" id="JBHSDL010000014">
    <property type="protein sequence ID" value="MFC4375820.1"/>
    <property type="molecule type" value="Genomic_DNA"/>
</dbReference>
<evidence type="ECO:0000313" key="1">
    <source>
        <dbReference type="EMBL" id="MFC4375820.1"/>
    </source>
</evidence>
<name>A0ABV8VM12_9NOCA</name>
<proteinExistence type="predicted"/>